<dbReference type="GO" id="GO:0045943">
    <property type="term" value="P:positive regulation of transcription by RNA polymerase I"/>
    <property type="evidence" value="ECO:0007669"/>
    <property type="project" value="TreeGrafter"/>
</dbReference>
<name>A0A6P5A1Y2_BRABE</name>
<feature type="domain" description="Helicase ATP-binding" evidence="8">
    <location>
        <begin position="47"/>
        <end position="215"/>
    </location>
</feature>
<dbReference type="InterPro" id="IPR001650">
    <property type="entry name" value="Helicase_C-like"/>
</dbReference>
<dbReference type="Proteomes" id="UP000515135">
    <property type="component" value="Unplaced"/>
</dbReference>
<dbReference type="GO" id="GO:0003725">
    <property type="term" value="F:double-stranded RNA binding"/>
    <property type="evidence" value="ECO:0007669"/>
    <property type="project" value="TreeGrafter"/>
</dbReference>
<evidence type="ECO:0000256" key="2">
    <source>
        <dbReference type="ARBA" id="ARBA00012552"/>
    </source>
</evidence>
<reference evidence="11 12" key="1">
    <citation type="submission" date="2025-04" db="UniProtKB">
        <authorList>
            <consortium name="RefSeq"/>
        </authorList>
    </citation>
    <scope>IDENTIFICATION</scope>
    <source>
        <tissue evidence="11 12">Gonad</tissue>
    </source>
</reference>
<evidence type="ECO:0000256" key="3">
    <source>
        <dbReference type="ARBA" id="ARBA00022741"/>
    </source>
</evidence>
<dbReference type="FunFam" id="3.40.50.300:FF:000145">
    <property type="entry name" value="probable ATP-dependent RNA helicase DHX40"/>
    <property type="match status" value="1"/>
</dbReference>
<evidence type="ECO:0000256" key="4">
    <source>
        <dbReference type="ARBA" id="ARBA00022801"/>
    </source>
</evidence>
<feature type="domain" description="Helicase C-terminal" evidence="9">
    <location>
        <begin position="240"/>
        <end position="413"/>
    </location>
</feature>
<dbReference type="InterPro" id="IPR027417">
    <property type="entry name" value="P-loop_NTPase"/>
</dbReference>
<dbReference type="SMART" id="SM00490">
    <property type="entry name" value="HELICc"/>
    <property type="match status" value="1"/>
</dbReference>
<dbReference type="AlphaFoldDB" id="A0A6P5A1Y2"/>
<evidence type="ECO:0000259" key="8">
    <source>
        <dbReference type="PROSITE" id="PS51192"/>
    </source>
</evidence>
<dbReference type="OrthoDB" id="10253254at2759"/>
<dbReference type="Pfam" id="PF00270">
    <property type="entry name" value="DEAD"/>
    <property type="match status" value="1"/>
</dbReference>
<dbReference type="InterPro" id="IPR048333">
    <property type="entry name" value="HA2_WH"/>
</dbReference>
<dbReference type="SUPFAM" id="SSF52540">
    <property type="entry name" value="P-loop containing nucleoside triphosphate hydrolases"/>
    <property type="match status" value="1"/>
</dbReference>
<keyword evidence="6" id="KW-0067">ATP-binding</keyword>
<dbReference type="PROSITE" id="PS51192">
    <property type="entry name" value="HELICASE_ATP_BIND_1"/>
    <property type="match status" value="1"/>
</dbReference>
<dbReference type="SMART" id="SM00487">
    <property type="entry name" value="DEXDc"/>
    <property type="match status" value="1"/>
</dbReference>
<dbReference type="InterPro" id="IPR011709">
    <property type="entry name" value="DEAD-box_helicase_OB_fold"/>
</dbReference>
<gene>
    <name evidence="11 12" type="primary">LOC109484490</name>
</gene>
<keyword evidence="10" id="KW-1185">Reference proteome</keyword>
<evidence type="ECO:0000256" key="5">
    <source>
        <dbReference type="ARBA" id="ARBA00022806"/>
    </source>
</evidence>
<accession>A0A6P5A1Y2</accession>
<evidence type="ECO:0000313" key="12">
    <source>
        <dbReference type="RefSeq" id="XP_019643329.1"/>
    </source>
</evidence>
<dbReference type="Pfam" id="PF21010">
    <property type="entry name" value="HA2_C"/>
    <property type="match status" value="1"/>
</dbReference>
<dbReference type="Gene3D" id="1.20.120.1080">
    <property type="match status" value="1"/>
</dbReference>
<dbReference type="PANTHER" id="PTHR18934:SF118">
    <property type="entry name" value="ATP-DEPENDENT RNA HELICASE DHX33"/>
    <property type="match status" value="1"/>
</dbReference>
<evidence type="ECO:0000259" key="9">
    <source>
        <dbReference type="PROSITE" id="PS51194"/>
    </source>
</evidence>
<dbReference type="CDD" id="cd18791">
    <property type="entry name" value="SF2_C_RHA"/>
    <property type="match status" value="1"/>
</dbReference>
<dbReference type="InterPro" id="IPR014001">
    <property type="entry name" value="Helicase_ATP-bd"/>
</dbReference>
<dbReference type="KEGG" id="bbel:109484490"/>
<dbReference type="PROSITE" id="PS51194">
    <property type="entry name" value="HELICASE_CTER"/>
    <property type="match status" value="1"/>
</dbReference>
<evidence type="ECO:0000256" key="1">
    <source>
        <dbReference type="ARBA" id="ARBA00008792"/>
    </source>
</evidence>
<comment type="catalytic activity">
    <reaction evidence="7">
        <text>ATP + H2O = ADP + phosphate + H(+)</text>
        <dbReference type="Rhea" id="RHEA:13065"/>
        <dbReference type="ChEBI" id="CHEBI:15377"/>
        <dbReference type="ChEBI" id="CHEBI:15378"/>
        <dbReference type="ChEBI" id="CHEBI:30616"/>
        <dbReference type="ChEBI" id="CHEBI:43474"/>
        <dbReference type="ChEBI" id="CHEBI:456216"/>
        <dbReference type="EC" id="3.6.4.13"/>
    </reaction>
</comment>
<dbReference type="EC" id="3.6.4.13" evidence="2"/>
<dbReference type="GeneID" id="109484490"/>
<protein>
    <recommendedName>
        <fullName evidence="2">RNA helicase</fullName>
        <ecNumber evidence="2">3.6.4.13</ecNumber>
    </recommendedName>
</protein>
<proteinExistence type="inferred from homology"/>
<dbReference type="InterPro" id="IPR002464">
    <property type="entry name" value="DNA/RNA_helicase_DEAH_CS"/>
</dbReference>
<dbReference type="GO" id="GO:0005730">
    <property type="term" value="C:nucleolus"/>
    <property type="evidence" value="ECO:0007669"/>
    <property type="project" value="TreeGrafter"/>
</dbReference>
<keyword evidence="3" id="KW-0547">Nucleotide-binding</keyword>
<dbReference type="FunFam" id="3.40.50.300:FF:000750">
    <property type="entry name" value="Putative ATP-dependent RNA helicase DHX33"/>
    <property type="match status" value="1"/>
</dbReference>
<dbReference type="InterPro" id="IPR011545">
    <property type="entry name" value="DEAD/DEAH_box_helicase_dom"/>
</dbReference>
<dbReference type="PROSITE" id="PS00690">
    <property type="entry name" value="DEAH_ATP_HELICASE"/>
    <property type="match status" value="1"/>
</dbReference>
<comment type="similarity">
    <text evidence="1">Belongs to the DEAD box helicase family. DEAH subfamily.</text>
</comment>
<evidence type="ECO:0000313" key="10">
    <source>
        <dbReference type="Proteomes" id="UP000515135"/>
    </source>
</evidence>
<dbReference type="Pfam" id="PF04408">
    <property type="entry name" value="WHD_HA2"/>
    <property type="match status" value="1"/>
</dbReference>
<dbReference type="GO" id="GO:0003724">
    <property type="term" value="F:RNA helicase activity"/>
    <property type="evidence" value="ECO:0007669"/>
    <property type="project" value="UniProtKB-EC"/>
</dbReference>
<evidence type="ECO:0000313" key="11">
    <source>
        <dbReference type="RefSeq" id="XP_019643328.1"/>
    </source>
</evidence>
<dbReference type="PANTHER" id="PTHR18934">
    <property type="entry name" value="ATP-DEPENDENT RNA HELICASE"/>
    <property type="match status" value="1"/>
</dbReference>
<dbReference type="RefSeq" id="XP_019643329.1">
    <property type="nucleotide sequence ID" value="XM_019787770.1"/>
</dbReference>
<evidence type="ECO:0000256" key="7">
    <source>
        <dbReference type="ARBA" id="ARBA00047984"/>
    </source>
</evidence>
<evidence type="ECO:0000256" key="6">
    <source>
        <dbReference type="ARBA" id="ARBA00022840"/>
    </source>
</evidence>
<organism evidence="10 11">
    <name type="scientific">Branchiostoma belcheri</name>
    <name type="common">Amphioxus</name>
    <dbReference type="NCBI Taxonomy" id="7741"/>
    <lineage>
        <taxon>Eukaryota</taxon>
        <taxon>Metazoa</taxon>
        <taxon>Chordata</taxon>
        <taxon>Cephalochordata</taxon>
        <taxon>Leptocardii</taxon>
        <taxon>Amphioxiformes</taxon>
        <taxon>Branchiostomatidae</taxon>
        <taxon>Branchiostoma</taxon>
    </lineage>
</organism>
<dbReference type="GO" id="GO:0016787">
    <property type="term" value="F:hydrolase activity"/>
    <property type="evidence" value="ECO:0007669"/>
    <property type="project" value="UniProtKB-KW"/>
</dbReference>
<dbReference type="InterPro" id="IPR007502">
    <property type="entry name" value="Helicase-assoc_dom"/>
</dbReference>
<keyword evidence="5 11" id="KW-0347">Helicase</keyword>
<sequence length="665" mass="75066">MVEREGDIPTPKKRKYHHNVSLFPVSGEALRRERLSLPIYPARRKIIQQVQRLDTVILIGETGSGKTTQIPQYLMEAGFGKIGTVACTQPRRVAAVTVATRVAKERGCELGAQVGYCVRFDDMTSENTRIKYMTDGMLLREAIGDPLLKRYSVIILDEAHERTIQTDILFGVVKAAQKRRKESNHRPLKVIVMSATMDVDHFSQYFNRAPVLYLEGRQHPVKVMYTREPQEDYIYAALVTVFQIHQEVPPQEDVLVFLTGQEEIETLARTMRDIAHHCPSDAPGMAVRPLYAALPPAAQLKAFEAAPSGTRKVILATNIAETSVTIKGIKHVVDTAMVKQRLFRPTSGLDSLVVKKVSKAQAWQRTGRAGRESSGTCYRLLTEEEFDELAQTTTPEIQRVNLASVVLHLLALRIHDIMEFDFMDKPTRESLLTAMQQLHLLGAVEKQQQVQLTPLGRLMAAFPLDPRFAKVILAAKEQHCTEEILTIVAMLSVDSVLFTPASKREMAAAVRRKFMSEEGDHIMLLNIYRAFKAVKGNRQWCQENFINSRNVSNAMDIRGQLRDLCQRLQIPLESAGQDTAVVRTCLAKGLFMNAAELQRGGEYITVETRQPVAIHPSSCLFQCKPAYVIFSELVQTTKCYMRDLSVVDQRWLQEAAPNYFKQDRT</sequence>
<dbReference type="Gene3D" id="3.40.50.300">
    <property type="entry name" value="P-loop containing nucleotide triphosphate hydrolases"/>
    <property type="match status" value="2"/>
</dbReference>
<dbReference type="SMART" id="SM00847">
    <property type="entry name" value="HA2"/>
    <property type="match status" value="1"/>
</dbReference>
<dbReference type="CDD" id="cd17978">
    <property type="entry name" value="DEXHc_DHX33"/>
    <property type="match status" value="1"/>
</dbReference>
<dbReference type="RefSeq" id="XP_019643328.1">
    <property type="nucleotide sequence ID" value="XM_019787769.1"/>
</dbReference>
<dbReference type="Pfam" id="PF07717">
    <property type="entry name" value="OB_NTP_bind"/>
    <property type="match status" value="1"/>
</dbReference>
<keyword evidence="4" id="KW-0378">Hydrolase</keyword>
<dbReference type="Pfam" id="PF00271">
    <property type="entry name" value="Helicase_C"/>
    <property type="match status" value="1"/>
</dbReference>
<dbReference type="GO" id="GO:0005524">
    <property type="term" value="F:ATP binding"/>
    <property type="evidence" value="ECO:0007669"/>
    <property type="project" value="UniProtKB-KW"/>
</dbReference>